<dbReference type="GO" id="GO:0005886">
    <property type="term" value="C:plasma membrane"/>
    <property type="evidence" value="ECO:0000318"/>
    <property type="project" value="GO_Central"/>
</dbReference>
<feature type="transmembrane region" description="Helical" evidence="2">
    <location>
        <begin position="124"/>
        <end position="142"/>
    </location>
</feature>
<dbReference type="OMA" id="HRGRMSE"/>
<organism evidence="3 4">
    <name type="scientific">Klebsormidium nitens</name>
    <name type="common">Green alga</name>
    <name type="synonym">Ulothrix nitens</name>
    <dbReference type="NCBI Taxonomy" id="105231"/>
    <lineage>
        <taxon>Eukaryota</taxon>
        <taxon>Viridiplantae</taxon>
        <taxon>Streptophyta</taxon>
        <taxon>Klebsormidiophyceae</taxon>
        <taxon>Klebsormidiales</taxon>
        <taxon>Klebsormidiaceae</taxon>
        <taxon>Klebsormidium</taxon>
    </lineage>
</organism>
<dbReference type="PANTHER" id="PTHR34989">
    <property type="entry name" value="PROTEIN HDED"/>
    <property type="match status" value="1"/>
</dbReference>
<evidence type="ECO:0000313" key="4">
    <source>
        <dbReference type="Proteomes" id="UP000054558"/>
    </source>
</evidence>
<feature type="transmembrane region" description="Helical" evidence="2">
    <location>
        <begin position="177"/>
        <end position="198"/>
    </location>
</feature>
<keyword evidence="4" id="KW-1185">Reference proteome</keyword>
<evidence type="ECO:0000256" key="1">
    <source>
        <dbReference type="SAM" id="MobiDB-lite"/>
    </source>
</evidence>
<evidence type="ECO:0008006" key="5">
    <source>
        <dbReference type="Google" id="ProtNLM"/>
    </source>
</evidence>
<dbReference type="Pfam" id="PF03729">
    <property type="entry name" value="DUF308"/>
    <property type="match status" value="1"/>
</dbReference>
<feature type="transmembrane region" description="Helical" evidence="2">
    <location>
        <begin position="235"/>
        <end position="259"/>
    </location>
</feature>
<gene>
    <name evidence="3" type="ORF">KFL_000010080</name>
</gene>
<feature type="transmembrane region" description="Helical" evidence="2">
    <location>
        <begin position="154"/>
        <end position="171"/>
    </location>
</feature>
<keyword evidence="2" id="KW-0812">Transmembrane</keyword>
<reference evidence="3 4" key="1">
    <citation type="journal article" date="2014" name="Nat. Commun.">
        <title>Klebsormidium flaccidum genome reveals primary factors for plant terrestrial adaptation.</title>
        <authorList>
            <person name="Hori K."/>
            <person name="Maruyama F."/>
            <person name="Fujisawa T."/>
            <person name="Togashi T."/>
            <person name="Yamamoto N."/>
            <person name="Seo M."/>
            <person name="Sato S."/>
            <person name="Yamada T."/>
            <person name="Mori H."/>
            <person name="Tajima N."/>
            <person name="Moriyama T."/>
            <person name="Ikeuchi M."/>
            <person name="Watanabe M."/>
            <person name="Wada H."/>
            <person name="Kobayashi K."/>
            <person name="Saito M."/>
            <person name="Masuda T."/>
            <person name="Sasaki-Sekimoto Y."/>
            <person name="Mashiguchi K."/>
            <person name="Awai K."/>
            <person name="Shimojima M."/>
            <person name="Masuda S."/>
            <person name="Iwai M."/>
            <person name="Nobusawa T."/>
            <person name="Narise T."/>
            <person name="Kondo S."/>
            <person name="Saito H."/>
            <person name="Sato R."/>
            <person name="Murakawa M."/>
            <person name="Ihara Y."/>
            <person name="Oshima-Yamada Y."/>
            <person name="Ohtaka K."/>
            <person name="Satoh M."/>
            <person name="Sonobe K."/>
            <person name="Ishii M."/>
            <person name="Ohtani R."/>
            <person name="Kanamori-Sato M."/>
            <person name="Honoki R."/>
            <person name="Miyazaki D."/>
            <person name="Mochizuki H."/>
            <person name="Umetsu J."/>
            <person name="Higashi K."/>
            <person name="Shibata D."/>
            <person name="Kamiya Y."/>
            <person name="Sato N."/>
            <person name="Nakamura Y."/>
            <person name="Tabata S."/>
            <person name="Ida S."/>
            <person name="Kurokawa K."/>
            <person name="Ohta H."/>
        </authorList>
    </citation>
    <scope>NUCLEOTIDE SEQUENCE [LARGE SCALE GENOMIC DNA]</scope>
    <source>
        <strain evidence="3 4">NIES-2285</strain>
    </source>
</reference>
<keyword evidence="2" id="KW-0472">Membrane</keyword>
<dbReference type="Proteomes" id="UP000054558">
    <property type="component" value="Unassembled WGS sequence"/>
</dbReference>
<feature type="region of interest" description="Disordered" evidence="1">
    <location>
        <begin position="1"/>
        <end position="64"/>
    </location>
</feature>
<keyword evidence="2" id="KW-1133">Transmembrane helix</keyword>
<evidence type="ECO:0000313" key="3">
    <source>
        <dbReference type="EMBL" id="GAQ77559.1"/>
    </source>
</evidence>
<evidence type="ECO:0000256" key="2">
    <source>
        <dbReference type="SAM" id="Phobius"/>
    </source>
</evidence>
<feature type="compositionally biased region" description="Basic and acidic residues" evidence="1">
    <location>
        <begin position="32"/>
        <end position="42"/>
    </location>
</feature>
<proteinExistence type="predicted"/>
<sequence length="283" mass="28714">MRGNPSNMGDTADVPPAPGAGAAPAQPSSHEVPVRHEAEASKRAQAPAASSEVGRTPSPAVRTPREAATAVGVVNFAVIPLRGPVPPEQLERLSTGLTVLSLILVVIGVVAVAAPLLFSLVIEQFLGVLFVLGGIVQVVHGLQMCGVSAPGCSMNLLLGGLNLFVGVWLVTSPVEGLAGLTLLIAAWFFASGLSKLVLAYQVRHLSTWPSVLVSGLLSLALAVLILAQWPASATWVVGVLVGVDFVVTGAALGLVACMANLGMGVDRASLAGLPTEPLLAGEG</sequence>
<dbReference type="InterPro" id="IPR052712">
    <property type="entry name" value="Acid_resist_chaperone_HdeD"/>
</dbReference>
<name>A0A0U9HPK4_KLENI</name>
<dbReference type="AlphaFoldDB" id="A0A0U9HPK4"/>
<dbReference type="InterPro" id="IPR005325">
    <property type="entry name" value="DUF308_memb"/>
</dbReference>
<feature type="transmembrane region" description="Helical" evidence="2">
    <location>
        <begin position="210"/>
        <end position="229"/>
    </location>
</feature>
<feature type="transmembrane region" description="Helical" evidence="2">
    <location>
        <begin position="97"/>
        <end position="118"/>
    </location>
</feature>
<dbReference type="PANTHER" id="PTHR34989:SF1">
    <property type="entry name" value="PROTEIN HDED"/>
    <property type="match status" value="1"/>
</dbReference>
<dbReference type="EMBL" id="DF236950">
    <property type="protein sequence ID" value="GAQ77559.1"/>
    <property type="molecule type" value="Genomic_DNA"/>
</dbReference>
<protein>
    <recommendedName>
        <fullName evidence="5">HdeD family acid-resistance protein</fullName>
    </recommendedName>
</protein>
<dbReference type="OrthoDB" id="2014839at2759"/>
<accession>A0A0U9HPK4</accession>